<dbReference type="Pfam" id="PF00106">
    <property type="entry name" value="adh_short"/>
    <property type="match status" value="1"/>
</dbReference>
<evidence type="ECO:0000313" key="5">
    <source>
        <dbReference type="EMBL" id="MDC0714501.1"/>
    </source>
</evidence>
<keyword evidence="6" id="KW-1185">Reference proteome</keyword>
<evidence type="ECO:0000313" key="6">
    <source>
        <dbReference type="Proteomes" id="UP001221838"/>
    </source>
</evidence>
<keyword evidence="4" id="KW-0472">Membrane</keyword>
<sequence length="308" mass="33321">MGDLLMLTPVRLPSSLHGDQKRRREVETMTGQKVWFITGAGRGIGSDLVTAALEAGHNVVATARDDVAVTAEVGEHERLLALAMDVTDPAAVDGAVRKALDRFGSIDVLINNAGRFYTGFFETLSPEQVRAQMEVNFFGTLNVTRAVLPVMRAQRRGHVVTVSALVGIVGAPFISIFAASKFALEGWMESITPEVAPFGITTTIVEPGAFRTKPPKDRGRTVFPEIAIEDYAEATKKHTESVKGFNGKEPGHRKKLASAFISIVDMKQPPKRWVVGDDAVEGIVAKGRQLIADATAFSELSTRLAHDD</sequence>
<accession>A0ABT5DLU1</accession>
<protein>
    <submittedName>
        <fullName evidence="5">SDR family NAD(P)-dependent oxidoreductase</fullName>
    </submittedName>
</protein>
<keyword evidence="4" id="KW-1133">Transmembrane helix</keyword>
<dbReference type="Proteomes" id="UP001221838">
    <property type="component" value="Unassembled WGS sequence"/>
</dbReference>
<evidence type="ECO:0000256" key="1">
    <source>
        <dbReference type="ARBA" id="ARBA00006484"/>
    </source>
</evidence>
<evidence type="ECO:0000256" key="4">
    <source>
        <dbReference type="SAM" id="Phobius"/>
    </source>
</evidence>
<dbReference type="InterPro" id="IPR051911">
    <property type="entry name" value="SDR_oxidoreductase"/>
</dbReference>
<feature type="transmembrane region" description="Helical" evidence="4">
    <location>
        <begin position="159"/>
        <end position="179"/>
    </location>
</feature>
<dbReference type="CDD" id="cd05374">
    <property type="entry name" value="17beta-HSD-like_SDR_c"/>
    <property type="match status" value="1"/>
</dbReference>
<dbReference type="InterPro" id="IPR036291">
    <property type="entry name" value="NAD(P)-bd_dom_sf"/>
</dbReference>
<organism evidence="5 6">
    <name type="scientific">Stigmatella ashevillensis</name>
    <dbReference type="NCBI Taxonomy" id="2995309"/>
    <lineage>
        <taxon>Bacteria</taxon>
        <taxon>Pseudomonadati</taxon>
        <taxon>Myxococcota</taxon>
        <taxon>Myxococcia</taxon>
        <taxon>Myxococcales</taxon>
        <taxon>Cystobacterineae</taxon>
        <taxon>Archangiaceae</taxon>
        <taxon>Stigmatella</taxon>
    </lineage>
</organism>
<dbReference type="RefSeq" id="WP_272145162.1">
    <property type="nucleotide sequence ID" value="NZ_JAQNDM010000002.1"/>
</dbReference>
<gene>
    <name evidence="5" type="ORF">POL68_38985</name>
</gene>
<evidence type="ECO:0000256" key="3">
    <source>
        <dbReference type="RuleBase" id="RU000363"/>
    </source>
</evidence>
<dbReference type="PRINTS" id="PR00081">
    <property type="entry name" value="GDHRDH"/>
</dbReference>
<dbReference type="PANTHER" id="PTHR43976:SF16">
    <property type="entry name" value="SHORT-CHAIN DEHYDROGENASE_REDUCTASE FAMILY PROTEIN"/>
    <property type="match status" value="1"/>
</dbReference>
<proteinExistence type="inferred from homology"/>
<keyword evidence="2" id="KW-0560">Oxidoreductase</keyword>
<comment type="similarity">
    <text evidence="1 3">Belongs to the short-chain dehydrogenases/reductases (SDR) family.</text>
</comment>
<dbReference type="EMBL" id="JAQNDM010000002">
    <property type="protein sequence ID" value="MDC0714501.1"/>
    <property type="molecule type" value="Genomic_DNA"/>
</dbReference>
<dbReference type="InterPro" id="IPR002347">
    <property type="entry name" value="SDR_fam"/>
</dbReference>
<dbReference type="Gene3D" id="3.40.50.720">
    <property type="entry name" value="NAD(P)-binding Rossmann-like Domain"/>
    <property type="match status" value="1"/>
</dbReference>
<dbReference type="SUPFAM" id="SSF51735">
    <property type="entry name" value="NAD(P)-binding Rossmann-fold domains"/>
    <property type="match status" value="1"/>
</dbReference>
<keyword evidence="4" id="KW-0812">Transmembrane</keyword>
<dbReference type="PRINTS" id="PR00080">
    <property type="entry name" value="SDRFAMILY"/>
</dbReference>
<reference evidence="5 6" key="1">
    <citation type="submission" date="2022-11" db="EMBL/GenBank/DDBJ databases">
        <title>Minimal conservation of predation-associated metabolite biosynthetic gene clusters underscores biosynthetic potential of Myxococcota including descriptions for ten novel species: Archangium lansinium sp. nov., Myxococcus landrumus sp. nov., Nannocystis bai.</title>
        <authorList>
            <person name="Ahearne A."/>
            <person name="Stevens C."/>
            <person name="Dowd S."/>
        </authorList>
    </citation>
    <scope>NUCLEOTIDE SEQUENCE [LARGE SCALE GENOMIC DNA]</scope>
    <source>
        <strain evidence="5 6">NCWAL01</strain>
    </source>
</reference>
<name>A0ABT5DLU1_9BACT</name>
<dbReference type="PANTHER" id="PTHR43976">
    <property type="entry name" value="SHORT CHAIN DEHYDROGENASE"/>
    <property type="match status" value="1"/>
</dbReference>
<evidence type="ECO:0000256" key="2">
    <source>
        <dbReference type="ARBA" id="ARBA00023002"/>
    </source>
</evidence>
<comment type="caution">
    <text evidence="5">The sequence shown here is derived from an EMBL/GenBank/DDBJ whole genome shotgun (WGS) entry which is preliminary data.</text>
</comment>